<dbReference type="CDD" id="cd06529">
    <property type="entry name" value="S24_LexA-like"/>
    <property type="match status" value="1"/>
</dbReference>
<dbReference type="Pfam" id="PF12844">
    <property type="entry name" value="HTH_19"/>
    <property type="match status" value="1"/>
</dbReference>
<reference evidence="3" key="2">
    <citation type="journal article" date="2016" name="Genome Announc.">
        <title>Draft Genome Sequences of Two Novel Amoeba-Resistant Intranuclear Bacteria, 'Candidatus Berkiella cookevillensis' and 'Candidatus Berkiella aquae'.</title>
        <authorList>
            <person name="Mehari Y.T."/>
            <person name="Arivett B.A."/>
            <person name="Farone A.L."/>
            <person name="Gunderson J.H."/>
            <person name="Farone M.B."/>
        </authorList>
    </citation>
    <scope>NUCLEOTIDE SEQUENCE</scope>
    <source>
        <strain evidence="3">HT99</strain>
    </source>
</reference>
<accession>A0A0Q9YK85</accession>
<reference evidence="3" key="3">
    <citation type="submission" date="2021-06" db="EMBL/GenBank/DDBJ databases">
        <title>Genomic Description and Analysis of Intracellular Bacteria, Candidatus Berkiella cookevillensis and Candidatus Berkiella aquae.</title>
        <authorList>
            <person name="Kidane D.T."/>
            <person name="Mehari Y.T."/>
            <person name="Rice F.C."/>
            <person name="Arivett B.A."/>
            <person name="Farone A.L."/>
            <person name="Berk S.G."/>
            <person name="Farone M.B."/>
        </authorList>
    </citation>
    <scope>NUCLEOTIDE SEQUENCE</scope>
    <source>
        <strain evidence="3">HT99</strain>
    </source>
</reference>
<dbReference type="Gene3D" id="1.10.260.40">
    <property type="entry name" value="lambda repressor-like DNA-binding domains"/>
    <property type="match status" value="1"/>
</dbReference>
<feature type="domain" description="HTH cro/C1-type" evidence="1">
    <location>
        <begin position="18"/>
        <end position="73"/>
    </location>
</feature>
<name>A0A0Q9YK85_9GAMM</name>
<protein>
    <submittedName>
        <fullName evidence="3">LexA family transcriptional regulator</fullName>
    </submittedName>
    <submittedName>
        <fullName evidence="2">Putative HTH-type transcriptional regulator</fullName>
    </submittedName>
</protein>
<dbReference type="InterPro" id="IPR001387">
    <property type="entry name" value="Cro/C1-type_HTH"/>
</dbReference>
<comment type="caution">
    <text evidence="2">The sequence shown here is derived from an EMBL/GenBank/DDBJ whole genome shotgun (WGS) entry which is preliminary data.</text>
</comment>
<dbReference type="Pfam" id="PF00717">
    <property type="entry name" value="Peptidase_S24"/>
    <property type="match status" value="1"/>
</dbReference>
<keyword evidence="4" id="KW-1185">Reference proteome</keyword>
<dbReference type="InterPro" id="IPR015927">
    <property type="entry name" value="Peptidase_S24_S26A/B/C"/>
</dbReference>
<proteinExistence type="predicted"/>
<evidence type="ECO:0000259" key="1">
    <source>
        <dbReference type="PROSITE" id="PS50943"/>
    </source>
</evidence>
<dbReference type="Gene3D" id="2.10.109.10">
    <property type="entry name" value="Umud Fragment, subunit A"/>
    <property type="match status" value="1"/>
</dbReference>
<gene>
    <name evidence="3" type="ORF">HT99x_000910</name>
    <name evidence="2" type="ORF">HT99x_01988</name>
</gene>
<dbReference type="EMBL" id="LKAJ01000007">
    <property type="protein sequence ID" value="KRG21068.1"/>
    <property type="molecule type" value="Genomic_DNA"/>
</dbReference>
<dbReference type="RefSeq" id="WP_075066608.1">
    <property type="nucleotide sequence ID" value="NZ_LKAJ02000001.1"/>
</dbReference>
<evidence type="ECO:0000313" key="4">
    <source>
        <dbReference type="Proteomes" id="UP000051497"/>
    </source>
</evidence>
<dbReference type="SUPFAM" id="SSF47413">
    <property type="entry name" value="lambda repressor-like DNA-binding domains"/>
    <property type="match status" value="1"/>
</dbReference>
<dbReference type="SUPFAM" id="SSF51306">
    <property type="entry name" value="LexA/Signal peptidase"/>
    <property type="match status" value="1"/>
</dbReference>
<dbReference type="STRING" id="295108.HT99x_01988"/>
<dbReference type="InterPro" id="IPR036286">
    <property type="entry name" value="LexA/Signal_pep-like_sf"/>
</dbReference>
<dbReference type="AlphaFoldDB" id="A0A0Q9YK85"/>
<dbReference type="PROSITE" id="PS50943">
    <property type="entry name" value="HTH_CROC1"/>
    <property type="match status" value="1"/>
</dbReference>
<sequence>MSLETPESKLKSKICERLKRARQEAGYSTAKSFSERNNVKISTYALHEAGTRSMSFEIIEHYSQLLDINASWLLTGIGPKSAQHTRRVPIIDWNEVPLFPKGILLETKQYTYSDIDLSMRAFALVVQNDAMEPRYPQGTIIIVDCEQTPASEDYAIVLPADQKTPLFTQLIATENELFARSLNPLYETQNLARNTKKIGKVVQAKLVC</sequence>
<evidence type="ECO:0000313" key="3">
    <source>
        <dbReference type="EMBL" id="MCS5709978.1"/>
    </source>
</evidence>
<reference evidence="2" key="1">
    <citation type="submission" date="2015-09" db="EMBL/GenBank/DDBJ databases">
        <title>Draft Genome Sequences of Two Novel Amoeba-resistant Intranuclear Bacteria, Candidatus Berkiella cookevillensis and Candidatus Berkiella aquae.</title>
        <authorList>
            <person name="Mehari Y.T."/>
            <person name="Arivett B.A."/>
            <person name="Farone A.L."/>
            <person name="Gunderson J.H."/>
            <person name="Farone M.B."/>
        </authorList>
    </citation>
    <scope>NUCLEOTIDE SEQUENCE [LARGE SCALE GENOMIC DNA]</scope>
    <source>
        <strain evidence="2">HT99</strain>
    </source>
</reference>
<dbReference type="OrthoDB" id="284645at2"/>
<organism evidence="2">
    <name type="scientific">Candidatus Berkiella aquae</name>
    <dbReference type="NCBI Taxonomy" id="295108"/>
    <lineage>
        <taxon>Bacteria</taxon>
        <taxon>Pseudomonadati</taxon>
        <taxon>Pseudomonadota</taxon>
        <taxon>Gammaproteobacteria</taxon>
        <taxon>Candidatus Berkiellales</taxon>
        <taxon>Candidatus Berkiellaceae</taxon>
        <taxon>Candidatus Berkiella</taxon>
    </lineage>
</organism>
<dbReference type="InterPro" id="IPR039418">
    <property type="entry name" value="LexA-like"/>
</dbReference>
<dbReference type="EMBL" id="LKAJ02000001">
    <property type="protein sequence ID" value="MCS5709978.1"/>
    <property type="molecule type" value="Genomic_DNA"/>
</dbReference>
<dbReference type="InterPro" id="IPR010982">
    <property type="entry name" value="Lambda_DNA-bd_dom_sf"/>
</dbReference>
<dbReference type="Proteomes" id="UP000051497">
    <property type="component" value="Unassembled WGS sequence"/>
</dbReference>
<dbReference type="GO" id="GO:0003677">
    <property type="term" value="F:DNA binding"/>
    <property type="evidence" value="ECO:0007669"/>
    <property type="project" value="InterPro"/>
</dbReference>
<evidence type="ECO:0000313" key="2">
    <source>
        <dbReference type="EMBL" id="KRG21068.1"/>
    </source>
</evidence>
<dbReference type="CDD" id="cd00093">
    <property type="entry name" value="HTH_XRE"/>
    <property type="match status" value="1"/>
</dbReference>